<feature type="region of interest" description="Disordered" evidence="1">
    <location>
        <begin position="57"/>
        <end position="77"/>
    </location>
</feature>
<protein>
    <submittedName>
        <fullName evidence="3">Putative secreted protein</fullName>
    </submittedName>
</protein>
<feature type="compositionally biased region" description="Basic and acidic residues" evidence="1">
    <location>
        <begin position="63"/>
        <end position="77"/>
    </location>
</feature>
<sequence length="77" mass="8770">MARGKGFGLFSSGMWLQPLALCGHVQEWHGHPRHSTSRTVNTKTMVPLGRREILRKPTFPMPRNDKSTMLKADLQKN</sequence>
<evidence type="ECO:0000256" key="1">
    <source>
        <dbReference type="SAM" id="MobiDB-lite"/>
    </source>
</evidence>
<feature type="signal peptide" evidence="2">
    <location>
        <begin position="1"/>
        <end position="22"/>
    </location>
</feature>
<name>A0A6B0U0J6_IXORI</name>
<dbReference type="AlphaFoldDB" id="A0A6B0U0J6"/>
<dbReference type="EMBL" id="GIFC01001718">
    <property type="protein sequence ID" value="MXU83801.1"/>
    <property type="molecule type" value="Transcribed_RNA"/>
</dbReference>
<keyword evidence="2" id="KW-0732">Signal</keyword>
<feature type="chain" id="PRO_5025581980" evidence="2">
    <location>
        <begin position="23"/>
        <end position="77"/>
    </location>
</feature>
<proteinExistence type="predicted"/>
<evidence type="ECO:0000313" key="3">
    <source>
        <dbReference type="EMBL" id="MXU83801.1"/>
    </source>
</evidence>
<reference evidence="3" key="1">
    <citation type="submission" date="2019-12" db="EMBL/GenBank/DDBJ databases">
        <title>An insight into the sialome of adult female Ixodes ricinus ticks feeding for 6 days.</title>
        <authorList>
            <person name="Perner J."/>
            <person name="Ribeiro J.M.C."/>
        </authorList>
    </citation>
    <scope>NUCLEOTIDE SEQUENCE</scope>
    <source>
        <strain evidence="3">Semi-engorged</strain>
        <tissue evidence="3">Salivary glands</tissue>
    </source>
</reference>
<evidence type="ECO:0000256" key="2">
    <source>
        <dbReference type="SAM" id="SignalP"/>
    </source>
</evidence>
<accession>A0A6B0U0J6</accession>
<organism evidence="3">
    <name type="scientific">Ixodes ricinus</name>
    <name type="common">Common tick</name>
    <name type="synonym">Acarus ricinus</name>
    <dbReference type="NCBI Taxonomy" id="34613"/>
    <lineage>
        <taxon>Eukaryota</taxon>
        <taxon>Metazoa</taxon>
        <taxon>Ecdysozoa</taxon>
        <taxon>Arthropoda</taxon>
        <taxon>Chelicerata</taxon>
        <taxon>Arachnida</taxon>
        <taxon>Acari</taxon>
        <taxon>Parasitiformes</taxon>
        <taxon>Ixodida</taxon>
        <taxon>Ixodoidea</taxon>
        <taxon>Ixodidae</taxon>
        <taxon>Ixodinae</taxon>
        <taxon>Ixodes</taxon>
    </lineage>
</organism>